<dbReference type="Pfam" id="PF00563">
    <property type="entry name" value="EAL"/>
    <property type="match status" value="1"/>
</dbReference>
<feature type="domain" description="EAL" evidence="2">
    <location>
        <begin position="240"/>
        <end position="491"/>
    </location>
</feature>
<evidence type="ECO:0000256" key="1">
    <source>
        <dbReference type="SAM" id="Phobius"/>
    </source>
</evidence>
<dbReference type="InterPro" id="IPR001633">
    <property type="entry name" value="EAL_dom"/>
</dbReference>
<proteinExistence type="predicted"/>
<dbReference type="PROSITE" id="PS50887">
    <property type="entry name" value="GGDEF"/>
    <property type="match status" value="1"/>
</dbReference>
<dbReference type="InterPro" id="IPR052155">
    <property type="entry name" value="Biofilm_reg_signaling"/>
</dbReference>
<evidence type="ECO:0008006" key="5">
    <source>
        <dbReference type="Google" id="ProtNLM"/>
    </source>
</evidence>
<feature type="domain" description="GGDEF" evidence="3">
    <location>
        <begin position="99"/>
        <end position="231"/>
    </location>
</feature>
<reference evidence="4" key="1">
    <citation type="submission" date="2016-07" db="EMBL/GenBank/DDBJ databases">
        <title>Microvirga ossetica sp. nov. a new species of rhizobia isolated from root nodules of the legume species Vicia alpestris Steven originated from North Ossetia region in the Caucasus.</title>
        <authorList>
            <person name="Safronova V.I."/>
            <person name="Kuznetsova I.G."/>
            <person name="Sazanova A.L."/>
            <person name="Belimov A."/>
            <person name="Andronov E."/>
            <person name="Osledkin Y.S."/>
            <person name="Onishchuk O.P."/>
            <person name="Kurchak O.N."/>
            <person name="Shaposhnikov A.I."/>
            <person name="Willems A."/>
            <person name="Tikhonovich I.A."/>
        </authorList>
    </citation>
    <scope>NUCLEOTIDE SEQUENCE [LARGE SCALE GENOMIC DNA]</scope>
    <source>
        <strain evidence="4">V5/3M</strain>
        <plasmid evidence="4">unnamed1</plasmid>
    </source>
</reference>
<dbReference type="PANTHER" id="PTHR44757">
    <property type="entry name" value="DIGUANYLATE CYCLASE DGCP"/>
    <property type="match status" value="1"/>
</dbReference>
<dbReference type="OrthoDB" id="9814202at2"/>
<dbReference type="Gene3D" id="3.20.20.450">
    <property type="entry name" value="EAL domain"/>
    <property type="match status" value="1"/>
</dbReference>
<dbReference type="SUPFAM" id="SSF55073">
    <property type="entry name" value="Nucleotide cyclase"/>
    <property type="match status" value="1"/>
</dbReference>
<dbReference type="Pfam" id="PF00990">
    <property type="entry name" value="GGDEF"/>
    <property type="match status" value="1"/>
</dbReference>
<dbReference type="InterPro" id="IPR000160">
    <property type="entry name" value="GGDEF_dom"/>
</dbReference>
<dbReference type="EMBL" id="CP016617">
    <property type="protein sequence ID" value="ANY82383.1"/>
    <property type="molecule type" value="Genomic_DNA"/>
</dbReference>
<geneLocation type="plasmid" evidence="4">
    <name>unnamed1</name>
</geneLocation>
<feature type="transmembrane region" description="Helical" evidence="1">
    <location>
        <begin position="30"/>
        <end position="54"/>
    </location>
</feature>
<dbReference type="AlphaFoldDB" id="A0A1B2EQX3"/>
<keyword evidence="1" id="KW-1133">Transmembrane helix</keyword>
<dbReference type="InterPro" id="IPR029787">
    <property type="entry name" value="Nucleotide_cyclase"/>
</dbReference>
<gene>
    <name evidence="4" type="ORF">BB934_29185</name>
</gene>
<protein>
    <recommendedName>
        <fullName evidence="5">Diguanylate cyclase</fullName>
    </recommendedName>
</protein>
<evidence type="ECO:0000259" key="3">
    <source>
        <dbReference type="PROSITE" id="PS50887"/>
    </source>
</evidence>
<evidence type="ECO:0000313" key="4">
    <source>
        <dbReference type="EMBL" id="ANY82383.1"/>
    </source>
</evidence>
<dbReference type="KEGG" id="moc:BB934_29185"/>
<keyword evidence="4" id="KW-0614">Plasmid</keyword>
<dbReference type="InterPro" id="IPR043128">
    <property type="entry name" value="Rev_trsase/Diguanyl_cyclase"/>
</dbReference>
<accession>A0A1B2EQX3</accession>
<dbReference type="CDD" id="cd01948">
    <property type="entry name" value="EAL"/>
    <property type="match status" value="1"/>
</dbReference>
<dbReference type="CDD" id="cd01949">
    <property type="entry name" value="GGDEF"/>
    <property type="match status" value="1"/>
</dbReference>
<dbReference type="PROSITE" id="PS50883">
    <property type="entry name" value="EAL"/>
    <property type="match status" value="1"/>
</dbReference>
<evidence type="ECO:0000259" key="2">
    <source>
        <dbReference type="PROSITE" id="PS50883"/>
    </source>
</evidence>
<dbReference type="NCBIfam" id="TIGR00254">
    <property type="entry name" value="GGDEF"/>
    <property type="match status" value="1"/>
</dbReference>
<dbReference type="SUPFAM" id="SSF141868">
    <property type="entry name" value="EAL domain-like"/>
    <property type="match status" value="1"/>
</dbReference>
<keyword evidence="1" id="KW-0812">Transmembrane</keyword>
<organism evidence="4">
    <name type="scientific">Microvirga ossetica</name>
    <dbReference type="NCBI Taxonomy" id="1882682"/>
    <lineage>
        <taxon>Bacteria</taxon>
        <taxon>Pseudomonadati</taxon>
        <taxon>Pseudomonadota</taxon>
        <taxon>Alphaproteobacteria</taxon>
        <taxon>Hyphomicrobiales</taxon>
        <taxon>Methylobacteriaceae</taxon>
        <taxon>Microvirga</taxon>
    </lineage>
</organism>
<dbReference type="PANTHER" id="PTHR44757:SF4">
    <property type="entry name" value="DIGUANYLATE CYCLASE DGCE-RELATED"/>
    <property type="match status" value="1"/>
</dbReference>
<dbReference type="SMART" id="SM00052">
    <property type="entry name" value="EAL"/>
    <property type="match status" value="1"/>
</dbReference>
<keyword evidence="1" id="KW-0472">Membrane</keyword>
<dbReference type="InterPro" id="IPR035919">
    <property type="entry name" value="EAL_sf"/>
</dbReference>
<name>A0A1B2EQX3_9HYPH</name>
<dbReference type="Gene3D" id="3.30.70.270">
    <property type="match status" value="1"/>
</dbReference>
<sequence length="501" mass="55284">MAETLPVYRIVRFAALRSHITRQKWPKSSLGALAVALGVGFAFSFGIPTVAFLIRTRQAREVRHQAEFLASHDPMTGLLNRTRFAEMLQARIADRVPGRQLALVFLDVDNFKLINDDFGHDAGNEFLKHVARGISRFCGGEDIVARVGGDEFVIALTRYAVAEMVSDVKAIMATISEPIHVHGNTMAAHVSAGIYVMSDEGATVEEALNRAEVTLYESKIDGKNRVSLFSRELDERMRNRRELEDLVQHATAIEGFELHYQPLLSAADESCVGFEALLRLRDRQGAYVPPTTFVPIAESMGLIAAIGKWGIVEAARTAATWPSDTFVSVNLSVRQFYDQTLVSTVSDALKESGLAPYRLELEVTESMLMEDTEGIAEQLRSLKALGVSVAMDDFGTGYSSLAYLWQFGFDKLKIDRSFVSALEKDEHRARQILSTIIMLAHQLGMKVTAEEIETVRQAEILCGLACDQFQGYLFGRLAPASGMTSVFASSGTSRISLENVD</sequence>
<dbReference type="SMART" id="SM00267">
    <property type="entry name" value="GGDEF"/>
    <property type="match status" value="1"/>
</dbReference>